<sequence length="72" mass="8111">MSVKHRTISGPLFPNFAAGAAGMFHILNKRGELPRNLPGWHTVAEEVQDLRVPRREAERDAEEHRLVRAVGD</sequence>
<evidence type="ECO:0000313" key="1">
    <source>
        <dbReference type="EMBL" id="KXA95416.1"/>
    </source>
</evidence>
<dbReference type="EMBL" id="LHXR01000143">
    <property type="protein sequence ID" value="KXA95416.1"/>
    <property type="molecule type" value="Genomic_DNA"/>
</dbReference>
<keyword evidence="2" id="KW-1185">Reference proteome</keyword>
<organism evidence="1 2">
    <name type="scientific">candidate division MSBL1 archaeon SCGC-AAA259I09</name>
    <dbReference type="NCBI Taxonomy" id="1698267"/>
    <lineage>
        <taxon>Archaea</taxon>
        <taxon>Methanobacteriati</taxon>
        <taxon>Methanobacteriota</taxon>
        <taxon>candidate division MSBL1</taxon>
    </lineage>
</organism>
<gene>
    <name evidence="1" type="ORF">AKJ37_06845</name>
</gene>
<dbReference type="Proteomes" id="UP000070463">
    <property type="component" value="Unassembled WGS sequence"/>
</dbReference>
<evidence type="ECO:0000313" key="2">
    <source>
        <dbReference type="Proteomes" id="UP000070463"/>
    </source>
</evidence>
<protein>
    <submittedName>
        <fullName evidence="1">Uncharacterized protein</fullName>
    </submittedName>
</protein>
<proteinExistence type="predicted"/>
<comment type="caution">
    <text evidence="1">The sequence shown here is derived from an EMBL/GenBank/DDBJ whole genome shotgun (WGS) entry which is preliminary data.</text>
</comment>
<accession>A0A133UMS4</accession>
<dbReference type="AlphaFoldDB" id="A0A133UMS4"/>
<name>A0A133UMS4_9EURY</name>
<reference evidence="1 2" key="1">
    <citation type="journal article" date="2016" name="Sci. Rep.">
        <title>Metabolic traits of an uncultured archaeal lineage -MSBL1- from brine pools of the Red Sea.</title>
        <authorList>
            <person name="Mwirichia R."/>
            <person name="Alam I."/>
            <person name="Rashid M."/>
            <person name="Vinu M."/>
            <person name="Ba-Alawi W."/>
            <person name="Anthony Kamau A."/>
            <person name="Kamanda Ngugi D."/>
            <person name="Goker M."/>
            <person name="Klenk H.P."/>
            <person name="Bajic V."/>
            <person name="Stingl U."/>
        </authorList>
    </citation>
    <scope>NUCLEOTIDE SEQUENCE [LARGE SCALE GENOMIC DNA]</scope>
    <source>
        <strain evidence="1">SCGC-AAA259I09</strain>
    </source>
</reference>